<gene>
    <name evidence="3" type="primary">LOC102809448</name>
</gene>
<evidence type="ECO:0000313" key="3">
    <source>
        <dbReference type="RefSeq" id="XP_006818674.1"/>
    </source>
</evidence>
<sequence length="256" mass="29347">MLSAVGITASFNDHSSFKVGCFRCWRHNDSIEHFSQKGKPHNGYPTSRYAEHFRHRATNVLHQHNITRICNYKSVSDNHNEKDFEKNLGDDKDEEYNYFVVHYLSILATCIGLASSFLGFVFKFCTLFAQHPPQTLRRLSVISPMQSNLERVINRRPSLYTISGHKMNPRLKHSCWEYEYNACVSPMDSNRNHSHIHSNTVGFAENEIYANLKNSRIPRFKSTETLGTICSDCDCAFKRITPSTSVDAMGVITSEL</sequence>
<dbReference type="GeneID" id="102809448"/>
<dbReference type="Proteomes" id="UP000694865">
    <property type="component" value="Unplaced"/>
</dbReference>
<keyword evidence="2" id="KW-1185">Reference proteome</keyword>
<dbReference type="RefSeq" id="XP_006818674.1">
    <property type="nucleotide sequence ID" value="XM_006818611.1"/>
</dbReference>
<proteinExistence type="predicted"/>
<keyword evidence="1" id="KW-0472">Membrane</keyword>
<reference evidence="3" key="1">
    <citation type="submission" date="2025-08" db="UniProtKB">
        <authorList>
            <consortium name="RefSeq"/>
        </authorList>
    </citation>
    <scope>IDENTIFICATION</scope>
    <source>
        <tissue evidence="3">Testes</tissue>
    </source>
</reference>
<keyword evidence="1" id="KW-1133">Transmembrane helix</keyword>
<protein>
    <submittedName>
        <fullName evidence="3">Uncharacterized protein LOC102809448</fullName>
    </submittedName>
</protein>
<evidence type="ECO:0000313" key="2">
    <source>
        <dbReference type="Proteomes" id="UP000694865"/>
    </source>
</evidence>
<keyword evidence="1" id="KW-0812">Transmembrane</keyword>
<accession>A0ABM0MF83</accession>
<name>A0ABM0MF83_SACKO</name>
<organism evidence="2 3">
    <name type="scientific">Saccoglossus kowalevskii</name>
    <name type="common">Acorn worm</name>
    <dbReference type="NCBI Taxonomy" id="10224"/>
    <lineage>
        <taxon>Eukaryota</taxon>
        <taxon>Metazoa</taxon>
        <taxon>Hemichordata</taxon>
        <taxon>Enteropneusta</taxon>
        <taxon>Harrimaniidae</taxon>
        <taxon>Saccoglossus</taxon>
    </lineage>
</organism>
<evidence type="ECO:0000256" key="1">
    <source>
        <dbReference type="SAM" id="Phobius"/>
    </source>
</evidence>
<feature type="transmembrane region" description="Helical" evidence="1">
    <location>
        <begin position="103"/>
        <end position="129"/>
    </location>
</feature>